<dbReference type="Gene3D" id="3.90.79.10">
    <property type="entry name" value="Nucleoside Triphosphate Pyrophosphohydrolase"/>
    <property type="match status" value="1"/>
</dbReference>
<dbReference type="InterPro" id="IPR015797">
    <property type="entry name" value="NUDIX_hydrolase-like_dom_sf"/>
</dbReference>
<keyword evidence="20" id="KW-1185">Reference proteome</keyword>
<dbReference type="Pfam" id="PF00293">
    <property type="entry name" value="NUDIX"/>
    <property type="match status" value="1"/>
</dbReference>
<keyword evidence="5" id="KW-0479">Metal-binding</keyword>
<evidence type="ECO:0000256" key="3">
    <source>
        <dbReference type="ARBA" id="ARBA00022457"/>
    </source>
</evidence>
<accession>A0A1H3HHL5</accession>
<dbReference type="GO" id="GO:0006260">
    <property type="term" value="P:DNA replication"/>
    <property type="evidence" value="ECO:0007669"/>
    <property type="project" value="UniProtKB-KW"/>
</dbReference>
<dbReference type="GO" id="GO:0006281">
    <property type="term" value="P:DNA repair"/>
    <property type="evidence" value="ECO:0007669"/>
    <property type="project" value="UniProtKB-KW"/>
</dbReference>
<dbReference type="InterPro" id="IPR020084">
    <property type="entry name" value="NUDIX_hydrolase_CS"/>
</dbReference>
<comment type="catalytic activity">
    <reaction evidence="10">
        <text>8-oxo-dGTP + H2O = 8-oxo-dGMP + diphosphate + H(+)</text>
        <dbReference type="Rhea" id="RHEA:31575"/>
        <dbReference type="ChEBI" id="CHEBI:15377"/>
        <dbReference type="ChEBI" id="CHEBI:15378"/>
        <dbReference type="ChEBI" id="CHEBI:33019"/>
        <dbReference type="ChEBI" id="CHEBI:63224"/>
        <dbReference type="ChEBI" id="CHEBI:77896"/>
        <dbReference type="EC" id="3.6.1.55"/>
    </reaction>
</comment>
<dbReference type="InterPro" id="IPR047127">
    <property type="entry name" value="MutT-like"/>
</dbReference>
<evidence type="ECO:0000256" key="4">
    <source>
        <dbReference type="ARBA" id="ARBA00022705"/>
    </source>
</evidence>
<evidence type="ECO:0000259" key="18">
    <source>
        <dbReference type="PROSITE" id="PS51462"/>
    </source>
</evidence>
<keyword evidence="4" id="KW-0235">DNA replication</keyword>
<evidence type="ECO:0000313" key="19">
    <source>
        <dbReference type="EMBL" id="SDY15043.1"/>
    </source>
</evidence>
<evidence type="ECO:0000256" key="12">
    <source>
        <dbReference type="ARBA" id="ARBA00038905"/>
    </source>
</evidence>
<dbReference type="PRINTS" id="PR00502">
    <property type="entry name" value="NUDIXFAMILY"/>
</dbReference>
<dbReference type="EMBL" id="FNPR01000001">
    <property type="protein sequence ID" value="SDY15043.1"/>
    <property type="molecule type" value="Genomic_DNA"/>
</dbReference>
<gene>
    <name evidence="19" type="ORF">SAMN05444486_101449</name>
</gene>
<dbReference type="AlphaFoldDB" id="A0A1H3HHL5"/>
<dbReference type="PANTHER" id="PTHR47707:SF1">
    <property type="entry name" value="NUDIX HYDROLASE FAMILY PROTEIN"/>
    <property type="match status" value="1"/>
</dbReference>
<dbReference type="GO" id="GO:0044715">
    <property type="term" value="F:8-oxo-dGDP phosphatase activity"/>
    <property type="evidence" value="ECO:0007669"/>
    <property type="project" value="TreeGrafter"/>
</dbReference>
<dbReference type="GO" id="GO:0008413">
    <property type="term" value="F:8-oxo-7,8-dihydroguanosine triphosphate pyrophosphatase activity"/>
    <property type="evidence" value="ECO:0007669"/>
    <property type="project" value="TreeGrafter"/>
</dbReference>
<evidence type="ECO:0000256" key="13">
    <source>
        <dbReference type="ARBA" id="ARBA00040794"/>
    </source>
</evidence>
<dbReference type="PROSITE" id="PS51462">
    <property type="entry name" value="NUDIX"/>
    <property type="match status" value="1"/>
</dbReference>
<keyword evidence="6" id="KW-0227">DNA damage</keyword>
<reference evidence="19 20" key="1">
    <citation type="submission" date="2016-10" db="EMBL/GenBank/DDBJ databases">
        <authorList>
            <person name="de Groot N.N."/>
        </authorList>
    </citation>
    <scope>NUCLEOTIDE SEQUENCE [LARGE SCALE GENOMIC DNA]</scope>
    <source>
        <strain evidence="19 20">DSM 24677</strain>
    </source>
</reference>
<dbReference type="GeneID" id="78123254"/>
<evidence type="ECO:0000256" key="5">
    <source>
        <dbReference type="ARBA" id="ARBA00022723"/>
    </source>
</evidence>
<dbReference type="EC" id="3.6.1.55" evidence="12"/>
<comment type="catalytic activity">
    <reaction evidence="11">
        <text>8-oxo-GTP + H2O = 8-oxo-GMP + diphosphate + H(+)</text>
        <dbReference type="Rhea" id="RHEA:67616"/>
        <dbReference type="ChEBI" id="CHEBI:15377"/>
        <dbReference type="ChEBI" id="CHEBI:15378"/>
        <dbReference type="ChEBI" id="CHEBI:33019"/>
        <dbReference type="ChEBI" id="CHEBI:143553"/>
        <dbReference type="ChEBI" id="CHEBI:145694"/>
    </reaction>
</comment>
<evidence type="ECO:0000256" key="17">
    <source>
        <dbReference type="RuleBase" id="RU003476"/>
    </source>
</evidence>
<evidence type="ECO:0000256" key="9">
    <source>
        <dbReference type="ARBA" id="ARBA00023204"/>
    </source>
</evidence>
<comment type="similarity">
    <text evidence="2 17">Belongs to the Nudix hydrolase family.</text>
</comment>
<evidence type="ECO:0000313" key="20">
    <source>
        <dbReference type="Proteomes" id="UP000199026"/>
    </source>
</evidence>
<evidence type="ECO:0000256" key="8">
    <source>
        <dbReference type="ARBA" id="ARBA00022842"/>
    </source>
</evidence>
<evidence type="ECO:0000256" key="11">
    <source>
        <dbReference type="ARBA" id="ARBA00036904"/>
    </source>
</evidence>
<evidence type="ECO:0000256" key="2">
    <source>
        <dbReference type="ARBA" id="ARBA00005582"/>
    </source>
</evidence>
<dbReference type="SUPFAM" id="SSF55811">
    <property type="entry name" value="Nudix"/>
    <property type="match status" value="1"/>
</dbReference>
<organism evidence="19 20">
    <name type="scientific">Lentibacter algarum</name>
    <dbReference type="NCBI Taxonomy" id="576131"/>
    <lineage>
        <taxon>Bacteria</taxon>
        <taxon>Pseudomonadati</taxon>
        <taxon>Pseudomonadota</taxon>
        <taxon>Alphaproteobacteria</taxon>
        <taxon>Rhodobacterales</taxon>
        <taxon>Roseobacteraceae</taxon>
        <taxon>Lentibacter</taxon>
    </lineage>
</organism>
<keyword evidence="7 17" id="KW-0378">Hydrolase</keyword>
<evidence type="ECO:0000256" key="1">
    <source>
        <dbReference type="ARBA" id="ARBA00001946"/>
    </source>
</evidence>
<comment type="cofactor">
    <cofactor evidence="1">
        <name>Mg(2+)</name>
        <dbReference type="ChEBI" id="CHEBI:18420"/>
    </cofactor>
</comment>
<dbReference type="InterPro" id="IPR020476">
    <property type="entry name" value="Nudix_hydrolase"/>
</dbReference>
<evidence type="ECO:0000256" key="10">
    <source>
        <dbReference type="ARBA" id="ARBA00035861"/>
    </source>
</evidence>
<name>A0A1H3HHL5_9RHOB</name>
<feature type="domain" description="Nudix hydrolase" evidence="18">
    <location>
        <begin position="19"/>
        <end position="150"/>
    </location>
</feature>
<evidence type="ECO:0000256" key="14">
    <source>
        <dbReference type="ARBA" id="ARBA00041592"/>
    </source>
</evidence>
<keyword evidence="8" id="KW-0460">Magnesium</keyword>
<sequence>MNDVFEPLGPLMEPQDGPALIKVAAIYARDTHGRALCQLRDDLPGIAAGGIWGLFGGKVEAGETLRAAAVREFFEETGIVIAEGDLGPMVQVASQTLSNWRIYVFELARPVRPDEIRLGEGAGFAFLTEAQVRDYEFISTYKQFFEKIFD</sequence>
<keyword evidence="9" id="KW-0234">DNA repair</keyword>
<evidence type="ECO:0000256" key="15">
    <source>
        <dbReference type="ARBA" id="ARBA00041979"/>
    </source>
</evidence>
<dbReference type="Proteomes" id="UP000199026">
    <property type="component" value="Unassembled WGS sequence"/>
</dbReference>
<keyword evidence="3" id="KW-0515">Mutator protein</keyword>
<dbReference type="InterPro" id="IPR000086">
    <property type="entry name" value="NUDIX_hydrolase_dom"/>
</dbReference>
<dbReference type="GO" id="GO:0035539">
    <property type="term" value="F:8-oxo-7,8-dihydrodeoxyguanosine triphosphate pyrophosphatase activity"/>
    <property type="evidence" value="ECO:0007669"/>
    <property type="project" value="UniProtKB-EC"/>
</dbReference>
<dbReference type="GO" id="GO:0044716">
    <property type="term" value="F:8-oxo-GDP phosphatase activity"/>
    <property type="evidence" value="ECO:0007669"/>
    <property type="project" value="TreeGrafter"/>
</dbReference>
<dbReference type="GO" id="GO:0046872">
    <property type="term" value="F:metal ion binding"/>
    <property type="evidence" value="ECO:0007669"/>
    <property type="project" value="UniProtKB-KW"/>
</dbReference>
<evidence type="ECO:0000256" key="16">
    <source>
        <dbReference type="ARBA" id="ARBA00042798"/>
    </source>
</evidence>
<dbReference type="OrthoDB" id="289720at2"/>
<protein>
    <recommendedName>
        <fullName evidence="13">8-oxo-dGTP diphosphatase</fullName>
        <ecNumber evidence="12">3.6.1.55</ecNumber>
    </recommendedName>
    <alternativeName>
        <fullName evidence="16">7,8-dihydro-8-oxoguanine-triphosphatase</fullName>
    </alternativeName>
    <alternativeName>
        <fullName evidence="15">Mutator protein MutT</fullName>
    </alternativeName>
    <alternativeName>
        <fullName evidence="14">dGTP pyrophosphohydrolase</fullName>
    </alternativeName>
</protein>
<dbReference type="RefSeq" id="WP_143037400.1">
    <property type="nucleotide sequence ID" value="NZ_CALJFH010000016.1"/>
</dbReference>
<evidence type="ECO:0000256" key="6">
    <source>
        <dbReference type="ARBA" id="ARBA00022763"/>
    </source>
</evidence>
<proteinExistence type="inferred from homology"/>
<evidence type="ECO:0000256" key="7">
    <source>
        <dbReference type="ARBA" id="ARBA00022801"/>
    </source>
</evidence>
<dbReference type="PANTHER" id="PTHR47707">
    <property type="entry name" value="8-OXO-DGTP DIPHOSPHATASE"/>
    <property type="match status" value="1"/>
</dbReference>
<dbReference type="STRING" id="576131.SAMN05444486_101449"/>
<dbReference type="PROSITE" id="PS00893">
    <property type="entry name" value="NUDIX_BOX"/>
    <property type="match status" value="1"/>
</dbReference>